<evidence type="ECO:0000313" key="5">
    <source>
        <dbReference type="Proteomes" id="UP000663848"/>
    </source>
</evidence>
<evidence type="ECO:0000313" key="4">
    <source>
        <dbReference type="EMBL" id="CAF4632870.1"/>
    </source>
</evidence>
<dbReference type="InterPro" id="IPR019734">
    <property type="entry name" value="TPR_rpt"/>
</dbReference>
<dbReference type="Pfam" id="PF13424">
    <property type="entry name" value="TPR_12"/>
    <property type="match status" value="2"/>
</dbReference>
<dbReference type="Proteomes" id="UP000663848">
    <property type="component" value="Unassembled WGS sequence"/>
</dbReference>
<dbReference type="PROSITE" id="PS50005">
    <property type="entry name" value="TPR"/>
    <property type="match status" value="4"/>
</dbReference>
<dbReference type="PROSITE" id="PS50293">
    <property type="entry name" value="TPR_REGION"/>
    <property type="match status" value="1"/>
</dbReference>
<protein>
    <recommendedName>
        <fullName evidence="6">Kinesin light chain</fullName>
    </recommendedName>
</protein>
<keyword evidence="1" id="KW-0677">Repeat</keyword>
<dbReference type="PANTHER" id="PTHR45641:SF19">
    <property type="entry name" value="NEPHROCYSTIN-3"/>
    <property type="match status" value="1"/>
</dbReference>
<reference evidence="4" key="1">
    <citation type="submission" date="2021-02" db="EMBL/GenBank/DDBJ databases">
        <authorList>
            <person name="Nowell W R."/>
        </authorList>
    </citation>
    <scope>NUCLEOTIDE SEQUENCE</scope>
</reference>
<dbReference type="EMBL" id="CAJOBR010001750">
    <property type="protein sequence ID" value="CAF4632870.1"/>
    <property type="molecule type" value="Genomic_DNA"/>
</dbReference>
<evidence type="ECO:0000256" key="1">
    <source>
        <dbReference type="ARBA" id="ARBA00022737"/>
    </source>
</evidence>
<feature type="repeat" description="TPR" evidence="3">
    <location>
        <begin position="616"/>
        <end position="649"/>
    </location>
</feature>
<evidence type="ECO:0008006" key="6">
    <source>
        <dbReference type="Google" id="ProtNLM"/>
    </source>
</evidence>
<dbReference type="SUPFAM" id="SSF48452">
    <property type="entry name" value="TPR-like"/>
    <property type="match status" value="2"/>
</dbReference>
<dbReference type="PANTHER" id="PTHR45641">
    <property type="entry name" value="TETRATRICOPEPTIDE REPEAT PROTEIN (AFU_ORTHOLOGUE AFUA_6G03870)"/>
    <property type="match status" value="1"/>
</dbReference>
<feature type="repeat" description="TPR" evidence="3">
    <location>
        <begin position="450"/>
        <end position="483"/>
    </location>
</feature>
<evidence type="ECO:0000256" key="2">
    <source>
        <dbReference type="ARBA" id="ARBA00022803"/>
    </source>
</evidence>
<keyword evidence="2 3" id="KW-0802">TPR repeat</keyword>
<evidence type="ECO:0000256" key="3">
    <source>
        <dbReference type="PROSITE-ProRule" id="PRU00339"/>
    </source>
</evidence>
<feature type="repeat" description="TPR" evidence="3">
    <location>
        <begin position="532"/>
        <end position="565"/>
    </location>
</feature>
<accession>A0A821E903</accession>
<feature type="repeat" description="TPR" evidence="3">
    <location>
        <begin position="574"/>
        <end position="607"/>
    </location>
</feature>
<dbReference type="Gene3D" id="3.90.176.10">
    <property type="entry name" value="Toxin ADP-ribosyltransferase, Chain A, domain 1"/>
    <property type="match status" value="1"/>
</dbReference>
<name>A0A821E903_9BILA</name>
<dbReference type="SMART" id="SM00028">
    <property type="entry name" value="TPR"/>
    <property type="match status" value="7"/>
</dbReference>
<dbReference type="InterPro" id="IPR011990">
    <property type="entry name" value="TPR-like_helical_dom_sf"/>
</dbReference>
<gene>
    <name evidence="4" type="ORF">QYT958_LOCUS13604</name>
</gene>
<dbReference type="SUPFAM" id="SSF56399">
    <property type="entry name" value="ADP-ribosylation"/>
    <property type="match status" value="1"/>
</dbReference>
<dbReference type="AlphaFoldDB" id="A0A821E903"/>
<comment type="caution">
    <text evidence="4">The sequence shown here is derived from an EMBL/GenBank/DDBJ whole genome shotgun (WGS) entry which is preliminary data.</text>
</comment>
<dbReference type="Pfam" id="PF13181">
    <property type="entry name" value="TPR_8"/>
    <property type="match status" value="1"/>
</dbReference>
<proteinExistence type="predicted"/>
<sequence length="714" mass="82988">MQTNESASRSSLSSMIGENQEIFSLVWLDISPSDDTHDSIDVQQQLRSIINHLIIFQDTEECEQYITSASKEDRLVFIINEKYALKMIKNIYDIRQIISFYIHSTDDNQDYQWTSQYKKIKSIKSDINELISNIKVDHAKQRKLEEPIPINVFDANQSIDRLVSNANTEFLHSQLLIHFLLHIELTNEQITENKKELMELCKRIYHDNSNQLKILNEFEHNYVSSNALWWYTFDSFLYQLLNKSLNSINIDLLYLLQFFICELTQQLEKDQSSSIVRVYRGYVLSNDELELFKESTGKYISINTFFSAYIRRNDALDYLNNYEHDINHAKKVLFKIDIDPRLLHIKPLANITIHSQATHEEVLFSLGSIFRVNDIHRGKNEPYVVTLILCSDDTHQLKPVFDYIKHQFDENSINLLSFGNALKRTGKLDEAEKCYQRLLHDSTYNKIFISRSYHHLGRIAERKGDYDASLECLYKSLEVKLEIMKPNDPSIAQSYNCRIAERKGDYDASLECLYKSLEVKLEIMKPNDPSIAQSYNCIGIAYQQQGNLEKALDAFNKALTIWRRAYGKNHPNVAGCYNNMGVVYKRAKRYVEALESFHKALDIRERHPSTSSHDLAGSHNNIGAVYERLGHHDLAIEHYSLSLKMKSKSLPTQHPSIASTLENMGYVYENTGANLQALSYLERAAMIYRHSLPPTHHDVMQIEESIQRVSLKLY</sequence>
<dbReference type="Gene3D" id="1.25.40.10">
    <property type="entry name" value="Tetratricopeptide repeat domain"/>
    <property type="match status" value="2"/>
</dbReference>
<organism evidence="4 5">
    <name type="scientific">Rotaria socialis</name>
    <dbReference type="NCBI Taxonomy" id="392032"/>
    <lineage>
        <taxon>Eukaryota</taxon>
        <taxon>Metazoa</taxon>
        <taxon>Spiralia</taxon>
        <taxon>Gnathifera</taxon>
        <taxon>Rotifera</taxon>
        <taxon>Eurotatoria</taxon>
        <taxon>Bdelloidea</taxon>
        <taxon>Philodinida</taxon>
        <taxon>Philodinidae</taxon>
        <taxon>Rotaria</taxon>
    </lineage>
</organism>